<dbReference type="PANTHER" id="PTHR46796">
    <property type="entry name" value="HTH-TYPE TRANSCRIPTIONAL ACTIVATOR RHAS-RELATED"/>
    <property type="match status" value="1"/>
</dbReference>
<keyword evidence="2" id="KW-0238">DNA-binding</keyword>
<dbReference type="InterPro" id="IPR018062">
    <property type="entry name" value="HTH_AraC-typ_CS"/>
</dbReference>
<reference evidence="5 6" key="1">
    <citation type="submission" date="2024-05" db="EMBL/GenBank/DDBJ databases">
        <authorList>
            <person name="Liu Q."/>
            <person name="Xin Y.-H."/>
        </authorList>
    </citation>
    <scope>NUCLEOTIDE SEQUENCE [LARGE SCALE GENOMIC DNA]</scope>
    <source>
        <strain evidence="5 6">CGMCC 1.15349</strain>
    </source>
</reference>
<dbReference type="Gene3D" id="1.10.10.60">
    <property type="entry name" value="Homeodomain-like"/>
    <property type="match status" value="2"/>
</dbReference>
<evidence type="ECO:0000256" key="1">
    <source>
        <dbReference type="ARBA" id="ARBA00023015"/>
    </source>
</evidence>
<dbReference type="PROSITE" id="PS00041">
    <property type="entry name" value="HTH_ARAC_FAMILY_1"/>
    <property type="match status" value="1"/>
</dbReference>
<dbReference type="Pfam" id="PF12833">
    <property type="entry name" value="HTH_18"/>
    <property type="match status" value="1"/>
</dbReference>
<comment type="caution">
    <text evidence="5">The sequence shown here is derived from an EMBL/GenBank/DDBJ whole genome shotgun (WGS) entry which is preliminary data.</text>
</comment>
<protein>
    <submittedName>
        <fullName evidence="5">AraC family transcriptional regulator</fullName>
    </submittedName>
</protein>
<dbReference type="InterPro" id="IPR009057">
    <property type="entry name" value="Homeodomain-like_sf"/>
</dbReference>
<dbReference type="InterPro" id="IPR018060">
    <property type="entry name" value="HTH_AraC"/>
</dbReference>
<organism evidence="5 6">
    <name type="scientific">Sphingomonas qilianensis</name>
    <dbReference type="NCBI Taxonomy" id="1736690"/>
    <lineage>
        <taxon>Bacteria</taxon>
        <taxon>Pseudomonadati</taxon>
        <taxon>Pseudomonadota</taxon>
        <taxon>Alphaproteobacteria</taxon>
        <taxon>Sphingomonadales</taxon>
        <taxon>Sphingomonadaceae</taxon>
        <taxon>Sphingomonas</taxon>
    </lineage>
</organism>
<dbReference type="Proteomes" id="UP001404104">
    <property type="component" value="Unassembled WGS sequence"/>
</dbReference>
<evidence type="ECO:0000313" key="6">
    <source>
        <dbReference type="Proteomes" id="UP001404104"/>
    </source>
</evidence>
<gene>
    <name evidence="5" type="ORF">ABC969_04800</name>
</gene>
<sequence length="325" mass="34850">MDTLNAIVSSMKLSGSVFLSAEFSSPWCVTSCIHPSDCAAYFPEPRHVISYHYVQSGELLCSVATGAPARIAAGQILLLPRNDRHLLGSDLSMGAIDARDLVIPQGDGQMLRIKHGGGGERTRILCGFLGTLTPVDPFLLSLPSILVIDASEGASGAWLASSIRFASEGGHGSPELVSRLAELLFAEAVRQYLEALPPGQSGWLDGLRDPHVSCALGLVHARYAEDWTTDTLARQAGLSRSAFAERFTRFLGDPPMRYLARHRMSVAADLLKDGRHSVCNVAYSIGFNSEAAFNRAFKKEFGVPPGAWRSGCRGTPSPARLPADG</sequence>
<keyword evidence="3" id="KW-0804">Transcription</keyword>
<dbReference type="PRINTS" id="PR00032">
    <property type="entry name" value="HTHARAC"/>
</dbReference>
<evidence type="ECO:0000256" key="3">
    <source>
        <dbReference type="ARBA" id="ARBA00023163"/>
    </source>
</evidence>
<accession>A0ABU9XPI0</accession>
<evidence type="ECO:0000313" key="5">
    <source>
        <dbReference type="EMBL" id="MEN2785736.1"/>
    </source>
</evidence>
<dbReference type="PROSITE" id="PS01124">
    <property type="entry name" value="HTH_ARAC_FAMILY_2"/>
    <property type="match status" value="1"/>
</dbReference>
<name>A0ABU9XPI0_9SPHN</name>
<dbReference type="InterPro" id="IPR050204">
    <property type="entry name" value="AraC_XylS_family_regulators"/>
</dbReference>
<dbReference type="PANTHER" id="PTHR46796:SF7">
    <property type="entry name" value="ARAC FAMILY TRANSCRIPTIONAL REGULATOR"/>
    <property type="match status" value="1"/>
</dbReference>
<keyword evidence="6" id="KW-1185">Reference proteome</keyword>
<dbReference type="SUPFAM" id="SSF46689">
    <property type="entry name" value="Homeodomain-like"/>
    <property type="match status" value="2"/>
</dbReference>
<dbReference type="InterPro" id="IPR032783">
    <property type="entry name" value="AraC_lig"/>
</dbReference>
<dbReference type="Pfam" id="PF12852">
    <property type="entry name" value="Cupin_6"/>
    <property type="match status" value="1"/>
</dbReference>
<evidence type="ECO:0000256" key="2">
    <source>
        <dbReference type="ARBA" id="ARBA00023125"/>
    </source>
</evidence>
<dbReference type="SMART" id="SM00342">
    <property type="entry name" value="HTH_ARAC"/>
    <property type="match status" value="1"/>
</dbReference>
<dbReference type="RefSeq" id="WP_345863335.1">
    <property type="nucleotide sequence ID" value="NZ_JBDIMF010000001.1"/>
</dbReference>
<feature type="domain" description="HTH araC/xylS-type" evidence="4">
    <location>
        <begin position="213"/>
        <end position="311"/>
    </location>
</feature>
<dbReference type="InterPro" id="IPR020449">
    <property type="entry name" value="Tscrpt_reg_AraC-type_HTH"/>
</dbReference>
<evidence type="ECO:0000259" key="4">
    <source>
        <dbReference type="PROSITE" id="PS01124"/>
    </source>
</evidence>
<proteinExistence type="predicted"/>
<keyword evidence="1" id="KW-0805">Transcription regulation</keyword>
<dbReference type="EMBL" id="JBDIMF010000001">
    <property type="protein sequence ID" value="MEN2785736.1"/>
    <property type="molecule type" value="Genomic_DNA"/>
</dbReference>